<protein>
    <recommendedName>
        <fullName evidence="5">Tryptophan 2-monooxygenase</fullName>
        <ecNumber evidence="4">1.13.12.3</ecNumber>
    </recommendedName>
</protein>
<dbReference type="PANTHER" id="PTHR10742:SF410">
    <property type="entry name" value="LYSINE-SPECIFIC HISTONE DEMETHYLASE 2"/>
    <property type="match status" value="1"/>
</dbReference>
<evidence type="ECO:0000256" key="8">
    <source>
        <dbReference type="ARBA" id="ARBA00047321"/>
    </source>
</evidence>
<dbReference type="KEGG" id="pkc:PKB_2406"/>
<dbReference type="Pfam" id="PF01593">
    <property type="entry name" value="Amino_oxidase"/>
    <property type="match status" value="1"/>
</dbReference>
<evidence type="ECO:0000256" key="6">
    <source>
        <dbReference type="ARBA" id="ARBA00023002"/>
    </source>
</evidence>
<evidence type="ECO:0000256" key="4">
    <source>
        <dbReference type="ARBA" id="ARBA00012535"/>
    </source>
</evidence>
<dbReference type="InterPro" id="IPR002937">
    <property type="entry name" value="Amino_oxidase"/>
</dbReference>
<gene>
    <name evidence="11" type="ORF">PKB_2406</name>
</gene>
<feature type="binding site" evidence="9">
    <location>
        <begin position="38"/>
        <end position="39"/>
    </location>
    <ligand>
        <name>FAD</name>
        <dbReference type="ChEBI" id="CHEBI:57692"/>
    </ligand>
</feature>
<keyword evidence="6" id="KW-0560">Oxidoreductase</keyword>
<feature type="domain" description="Amine oxidase" evidence="10">
    <location>
        <begin position="18"/>
        <end position="428"/>
    </location>
</feature>
<organism evidence="11 12">
    <name type="scientific">Pseudomonas knackmussii (strain DSM 6978 / CCUG 54928 / LMG 23759 / B13)</name>
    <dbReference type="NCBI Taxonomy" id="1301098"/>
    <lineage>
        <taxon>Bacteria</taxon>
        <taxon>Pseudomonadati</taxon>
        <taxon>Pseudomonadota</taxon>
        <taxon>Gammaproteobacteria</taxon>
        <taxon>Pseudomonadales</taxon>
        <taxon>Pseudomonadaceae</taxon>
        <taxon>Pseudomonas</taxon>
    </lineage>
</organism>
<dbReference type="STRING" id="1301098.PKB_2406"/>
<comment type="pathway">
    <text evidence="2">Plant hormone metabolism; auxin biosynthesis.</text>
</comment>
<evidence type="ECO:0000313" key="11">
    <source>
        <dbReference type="EMBL" id="CDF83753.1"/>
    </source>
</evidence>
<dbReference type="GO" id="GO:0009851">
    <property type="term" value="P:auxin biosynthetic process"/>
    <property type="evidence" value="ECO:0007669"/>
    <property type="project" value="UniProtKB-KW"/>
</dbReference>
<dbReference type="Gene3D" id="3.50.50.60">
    <property type="entry name" value="FAD/NAD(P)-binding domain"/>
    <property type="match status" value="1"/>
</dbReference>
<dbReference type="eggNOG" id="COG1231">
    <property type="taxonomic scope" value="Bacteria"/>
</dbReference>
<reference evidence="11 12" key="1">
    <citation type="submission" date="2013-03" db="EMBL/GenBank/DDBJ databases">
        <authorList>
            <person name="Linke B."/>
        </authorList>
    </citation>
    <scope>NUCLEOTIDE SEQUENCE [LARGE SCALE GENOMIC DNA]</scope>
    <source>
        <strain evidence="11 12">B13</strain>
    </source>
</reference>
<evidence type="ECO:0000256" key="2">
    <source>
        <dbReference type="ARBA" id="ARBA00004814"/>
    </source>
</evidence>
<evidence type="ECO:0000313" key="12">
    <source>
        <dbReference type="Proteomes" id="UP000025241"/>
    </source>
</evidence>
<keyword evidence="12" id="KW-1185">Reference proteome</keyword>
<dbReference type="SUPFAM" id="SSF51905">
    <property type="entry name" value="FAD/NAD(P)-binding domain"/>
    <property type="match status" value="1"/>
</dbReference>
<dbReference type="PANTHER" id="PTHR10742">
    <property type="entry name" value="FLAVIN MONOAMINE OXIDASE"/>
    <property type="match status" value="1"/>
</dbReference>
<feature type="binding site" evidence="9">
    <location>
        <position position="215"/>
    </location>
    <ligand>
        <name>FAD</name>
        <dbReference type="ChEBI" id="CHEBI:57692"/>
    </ligand>
</feature>
<dbReference type="InterPro" id="IPR036188">
    <property type="entry name" value="FAD/NAD-bd_sf"/>
</dbReference>
<dbReference type="Proteomes" id="UP000025241">
    <property type="component" value="Chromosome I"/>
</dbReference>
<evidence type="ECO:0000256" key="5">
    <source>
        <dbReference type="ARBA" id="ARBA00017871"/>
    </source>
</evidence>
<evidence type="ECO:0000256" key="3">
    <source>
        <dbReference type="ARBA" id="ARBA00005833"/>
    </source>
</evidence>
<evidence type="ECO:0000259" key="10">
    <source>
        <dbReference type="Pfam" id="PF01593"/>
    </source>
</evidence>
<dbReference type="InterPro" id="IPR050281">
    <property type="entry name" value="Flavin_monoamine_oxidase"/>
</dbReference>
<evidence type="ECO:0000256" key="1">
    <source>
        <dbReference type="ARBA" id="ARBA00001974"/>
    </source>
</evidence>
<comment type="cofactor">
    <cofactor evidence="1">
        <name>FAD</name>
        <dbReference type="ChEBI" id="CHEBI:57692"/>
    </cofactor>
</comment>
<dbReference type="Gene3D" id="3.90.660.10">
    <property type="match status" value="1"/>
</dbReference>
<feature type="binding site" evidence="9">
    <location>
        <position position="19"/>
    </location>
    <ligand>
        <name>FAD</name>
        <dbReference type="ChEBI" id="CHEBI:57692"/>
    </ligand>
</feature>
<dbReference type="HOGENOM" id="CLU_004498_10_3_6"/>
<dbReference type="AlphaFoldDB" id="A0A024HH28"/>
<dbReference type="GO" id="GO:0050361">
    <property type="term" value="F:tryptophan 2-monooxygenase activity"/>
    <property type="evidence" value="ECO:0007669"/>
    <property type="project" value="UniProtKB-EC"/>
</dbReference>
<keyword evidence="7" id="KW-0073">Auxin biosynthesis</keyword>
<dbReference type="EC" id="1.13.12.3" evidence="4"/>
<comment type="similarity">
    <text evidence="3">Belongs to the tryptophan 2-monooxygenase family.</text>
</comment>
<dbReference type="PRINTS" id="PR00757">
    <property type="entry name" value="AMINEOXDASEF"/>
</dbReference>
<reference evidence="11 12" key="2">
    <citation type="submission" date="2014-05" db="EMBL/GenBank/DDBJ databases">
        <title>Genome sequence of the 3-chlorobenzoate degrading bacterium Pseudomonas knackmussii B13 shows multiple evidence for horizontal gene transfer.</title>
        <authorList>
            <person name="Miyazaki R."/>
            <person name="Bertelli C."/>
            <person name="Falquet L."/>
            <person name="Robinson-Rechavi M."/>
            <person name="Gharib W."/>
            <person name="Roy S."/>
            <person name="Van der Meer J.R."/>
        </authorList>
    </citation>
    <scope>NUCLEOTIDE SEQUENCE [LARGE SCALE GENOMIC DNA]</scope>
    <source>
        <strain evidence="11 12">B13</strain>
    </source>
</reference>
<name>A0A024HH28_PSEKB</name>
<dbReference type="SUPFAM" id="SSF54373">
    <property type="entry name" value="FAD-linked reductases, C-terminal domain"/>
    <property type="match status" value="1"/>
</dbReference>
<sequence>MNGQDLSNIDVLVVGAGISGLGAARRLHDAGLRVVTLEARDRLGGRLLTHREWEGAKLDLGATWIHGASQSNPIAQLAKKVGARLVPTPAENAEVFGSDGRRYGASDLQAMETLRERIEEVISEAQERDVDLSLQDAVRAGLGYSKFTPAERKRVDFILNTTYEHEYGASAEALSVRWFDSGDAYPGSDSLFLDGYQVLVDHLAKGLTIKLGEVVNAIDSRGEDVLVKTEGQVYRARHVIVTVPLGVLKSGAIAFSPELPDRKSKAVDGIGVGVLNKCCLKFPEVFWEPAFDWINYVPDEYGRWAEWISLAGSTGAPVLIGFNAADFGREIEGWTDAEIVQSAMRTLRKMFREVPEPTGWVITRWGSDPYSLGSYSCNVMGSTPPMRKDLALPIDGKLFFAGEATDENYYQTVHGAYSSGLRAATEVLSSR</sequence>
<dbReference type="EMBL" id="HG322950">
    <property type="protein sequence ID" value="CDF83753.1"/>
    <property type="molecule type" value="Genomic_DNA"/>
</dbReference>
<evidence type="ECO:0000256" key="9">
    <source>
        <dbReference type="PIRSR" id="PIRSR601613-1"/>
    </source>
</evidence>
<dbReference type="InterPro" id="IPR001613">
    <property type="entry name" value="Flavin_amine_oxidase"/>
</dbReference>
<accession>A0A024HH28</accession>
<comment type="catalytic activity">
    <reaction evidence="8">
        <text>L-tryptophan + O2 = indole-3-acetamide + CO2 + H2O</text>
        <dbReference type="Rhea" id="RHEA:16165"/>
        <dbReference type="ChEBI" id="CHEBI:15377"/>
        <dbReference type="ChEBI" id="CHEBI:15379"/>
        <dbReference type="ChEBI" id="CHEBI:16031"/>
        <dbReference type="ChEBI" id="CHEBI:16526"/>
        <dbReference type="ChEBI" id="CHEBI:57912"/>
        <dbReference type="EC" id="1.13.12.3"/>
    </reaction>
</comment>
<dbReference type="PATRIC" id="fig|1301098.3.peg.2411"/>
<evidence type="ECO:0000256" key="7">
    <source>
        <dbReference type="ARBA" id="ARBA00023070"/>
    </source>
</evidence>
<feature type="binding site" evidence="9">
    <location>
        <position position="322"/>
    </location>
    <ligand>
        <name>substrate</name>
    </ligand>
</feature>
<proteinExistence type="inferred from homology"/>